<dbReference type="Gene3D" id="1.20.1250.20">
    <property type="entry name" value="MFS general substrate transporter like domains"/>
    <property type="match status" value="1"/>
</dbReference>
<dbReference type="PROSITE" id="PS50850">
    <property type="entry name" value="MFS"/>
    <property type="match status" value="1"/>
</dbReference>
<evidence type="ECO:0000259" key="7">
    <source>
        <dbReference type="PROSITE" id="PS50850"/>
    </source>
</evidence>
<dbReference type="InterPro" id="IPR020846">
    <property type="entry name" value="MFS_dom"/>
</dbReference>
<accession>A0A3R9TG87</accession>
<evidence type="ECO:0000256" key="5">
    <source>
        <dbReference type="ARBA" id="ARBA00023136"/>
    </source>
</evidence>
<evidence type="ECO:0000313" key="8">
    <source>
        <dbReference type="EMBL" id="RSP68374.1"/>
    </source>
</evidence>
<dbReference type="AlphaFoldDB" id="A0A3R9TG87"/>
<evidence type="ECO:0000256" key="2">
    <source>
        <dbReference type="ARBA" id="ARBA00010992"/>
    </source>
</evidence>
<reference evidence="8 9" key="1">
    <citation type="submission" date="2018-10" db="EMBL/GenBank/DDBJ databases">
        <title>GWAS and RNA-Seq identify cryptic mechanisms of antimicrobial resistance in Acinetobacter baumannii.</title>
        <authorList>
            <person name="Sahl J.W."/>
        </authorList>
    </citation>
    <scope>NUCLEOTIDE SEQUENCE [LARGE SCALE GENOMIC DNA]</scope>
    <source>
        <strain evidence="8 9">TG31299</strain>
    </source>
</reference>
<keyword evidence="3 6" id="KW-0812">Transmembrane</keyword>
<comment type="subcellular location">
    <subcellularLocation>
        <location evidence="1">Membrane</location>
        <topology evidence="1">Multi-pass membrane protein</topology>
    </subcellularLocation>
</comment>
<organism evidence="8 9">
    <name type="scientific">Acinetobacter baumannii</name>
    <dbReference type="NCBI Taxonomy" id="470"/>
    <lineage>
        <taxon>Bacteria</taxon>
        <taxon>Pseudomonadati</taxon>
        <taxon>Pseudomonadota</taxon>
        <taxon>Gammaproteobacteria</taxon>
        <taxon>Moraxellales</taxon>
        <taxon>Moraxellaceae</taxon>
        <taxon>Acinetobacter</taxon>
        <taxon>Acinetobacter calcoaceticus/baumannii complex</taxon>
    </lineage>
</organism>
<dbReference type="InterPro" id="IPR011701">
    <property type="entry name" value="MFS"/>
</dbReference>
<keyword evidence="5 6" id="KW-0472">Membrane</keyword>
<dbReference type="PANTHER" id="PTHR48022:SF2">
    <property type="entry name" value="PLASTIDIC GLUCOSE TRANSPORTER 4"/>
    <property type="match status" value="1"/>
</dbReference>
<dbReference type="InterPro" id="IPR050360">
    <property type="entry name" value="MFS_Sugar_Transporters"/>
</dbReference>
<gene>
    <name evidence="8" type="ORF">EA722_19270</name>
</gene>
<dbReference type="GO" id="GO:0016020">
    <property type="term" value="C:membrane"/>
    <property type="evidence" value="ECO:0007669"/>
    <property type="project" value="UniProtKB-SubCell"/>
</dbReference>
<evidence type="ECO:0000256" key="4">
    <source>
        <dbReference type="ARBA" id="ARBA00022989"/>
    </source>
</evidence>
<protein>
    <submittedName>
        <fullName evidence="8">MFS transporter</fullName>
    </submittedName>
</protein>
<proteinExistence type="inferred from homology"/>
<feature type="transmembrane region" description="Helical" evidence="6">
    <location>
        <begin position="112"/>
        <end position="133"/>
    </location>
</feature>
<dbReference type="Pfam" id="PF07690">
    <property type="entry name" value="MFS_1"/>
    <property type="match status" value="1"/>
</dbReference>
<comment type="similarity">
    <text evidence="2">Belongs to the major facilitator superfamily. Sugar transporter (TC 2.A.1.1) family.</text>
</comment>
<dbReference type="Proteomes" id="UP000269597">
    <property type="component" value="Unassembled WGS sequence"/>
</dbReference>
<evidence type="ECO:0000256" key="6">
    <source>
        <dbReference type="SAM" id="Phobius"/>
    </source>
</evidence>
<dbReference type="GO" id="GO:0005351">
    <property type="term" value="F:carbohydrate:proton symporter activity"/>
    <property type="evidence" value="ECO:0007669"/>
    <property type="project" value="TreeGrafter"/>
</dbReference>
<dbReference type="SUPFAM" id="SSF103473">
    <property type="entry name" value="MFS general substrate transporter"/>
    <property type="match status" value="1"/>
</dbReference>
<dbReference type="InterPro" id="IPR036259">
    <property type="entry name" value="MFS_trans_sf"/>
</dbReference>
<dbReference type="EMBL" id="RFBY01000134">
    <property type="protein sequence ID" value="RSP68374.1"/>
    <property type="molecule type" value="Genomic_DNA"/>
</dbReference>
<keyword evidence="4 6" id="KW-1133">Transmembrane helix</keyword>
<evidence type="ECO:0000313" key="9">
    <source>
        <dbReference type="Proteomes" id="UP000269597"/>
    </source>
</evidence>
<feature type="transmembrane region" description="Helical" evidence="6">
    <location>
        <begin position="25"/>
        <end position="42"/>
    </location>
</feature>
<dbReference type="PANTHER" id="PTHR48022">
    <property type="entry name" value="PLASTIDIC GLUCOSE TRANSPORTER 4"/>
    <property type="match status" value="1"/>
</dbReference>
<comment type="caution">
    <text evidence="8">The sequence shown here is derived from an EMBL/GenBank/DDBJ whole genome shotgun (WGS) entry which is preliminary data.</text>
</comment>
<feature type="domain" description="Major facilitator superfamily (MFS) profile" evidence="7">
    <location>
        <begin position="1"/>
        <end position="137"/>
    </location>
</feature>
<name>A0A3R9TG87_ACIBA</name>
<evidence type="ECO:0000256" key="1">
    <source>
        <dbReference type="ARBA" id="ARBA00004141"/>
    </source>
</evidence>
<evidence type="ECO:0000256" key="3">
    <source>
        <dbReference type="ARBA" id="ARBA00022692"/>
    </source>
</evidence>
<sequence>MVNTFLVVGSILGLFIVNKIGRRPLAIMSFMLLTFSTLYIAIGYSALWIIVAFSLFAMVSSGASVLDVVYPAELFPTEIRATATGVCVGISRLGAALGTFLVPIGISSFGTNAVMMVASLVCGVGLLICILYAPETRGLALDDAASVTDEDSSARKYHKIVNGDKYE</sequence>